<feature type="compositionally biased region" description="Polar residues" evidence="2">
    <location>
        <begin position="568"/>
        <end position="581"/>
    </location>
</feature>
<feature type="compositionally biased region" description="Basic and acidic residues" evidence="2">
    <location>
        <begin position="609"/>
        <end position="628"/>
    </location>
</feature>
<dbReference type="STRING" id="431595.K3WDE2"/>
<evidence type="ECO:0000256" key="2">
    <source>
        <dbReference type="SAM" id="MobiDB-lite"/>
    </source>
</evidence>
<dbReference type="OMA" id="FHEACEN"/>
<sequence length="642" mass="74287">EFRVSELETLLTRQEHELERVRNDWESSQSALHKANALNAQLQETLDHQLRAANTTSGSAQSTDVAAGGISEFNPELMQKIARLEHENQELRKQVNGETAERIDGLLDQIDDLTRLKKSFESRYFDTEQQLQRICEELTHANQVVETLESSLSALQSDIKSMAENRDMLKAELEEARAVIDDLTACKQRLEIKVSDGIQRESVMAETNYDLQNEVGKLHITIDSLQQDFASLRESKAQLELTHSEHLSHMGKEINANMTEIEQLKSEKEAMRLEMDKYIEQHTVSNAERNAKESELQDAISQLEASLREEQNKFSVEISASNEQVKELEKATTLLQAQFKNQETTLTDTIKIQLDSNHRLMESNRVLKSELQRKTTLIEKLEDTMTRLESKVVLLEKERAHISSQEEKKREIEEEESSFSSQLNTQVGLVVVELEKLQKEYNELRHRVQSCQCHHGGSQEHTDDSKKFYLNRIRQLEQGKHQEEDRRRELLLINAKLTQEQKKFQTKNMMLLTELQQLREKMNTWLLRDERRKKEQETMRRQVQALESKYQIASTQLMENSSHHREQSASYNKQKKTTTNEAHQREDNFQTDNRLVGGAAGAPTVRIPSHVDESSKNSREEVSIQHNRIEAANENSVILQSP</sequence>
<reference evidence="4" key="1">
    <citation type="journal article" date="2010" name="Genome Biol.">
        <title>Genome sequence of the necrotrophic plant pathogen Pythium ultimum reveals original pathogenicity mechanisms and effector repertoire.</title>
        <authorList>
            <person name="Levesque C.A."/>
            <person name="Brouwer H."/>
            <person name="Cano L."/>
            <person name="Hamilton J.P."/>
            <person name="Holt C."/>
            <person name="Huitema E."/>
            <person name="Raffaele S."/>
            <person name="Robideau G.P."/>
            <person name="Thines M."/>
            <person name="Win J."/>
            <person name="Zerillo M.M."/>
            <person name="Beakes G.W."/>
            <person name="Boore J.L."/>
            <person name="Busam D."/>
            <person name="Dumas B."/>
            <person name="Ferriera S."/>
            <person name="Fuerstenberg S.I."/>
            <person name="Gachon C.M."/>
            <person name="Gaulin E."/>
            <person name="Govers F."/>
            <person name="Grenville-Briggs L."/>
            <person name="Horner N."/>
            <person name="Hostetler J."/>
            <person name="Jiang R.H."/>
            <person name="Johnson J."/>
            <person name="Krajaejun T."/>
            <person name="Lin H."/>
            <person name="Meijer H.J."/>
            <person name="Moore B."/>
            <person name="Morris P."/>
            <person name="Phuntmart V."/>
            <person name="Puiu D."/>
            <person name="Shetty J."/>
            <person name="Stajich J.E."/>
            <person name="Tripathy S."/>
            <person name="Wawra S."/>
            <person name="van West P."/>
            <person name="Whitty B.R."/>
            <person name="Coutinho P.M."/>
            <person name="Henrissat B."/>
            <person name="Martin F."/>
            <person name="Thomas P.D."/>
            <person name="Tyler B.M."/>
            <person name="De Vries R.P."/>
            <person name="Kamoun S."/>
            <person name="Yandell M."/>
            <person name="Tisserat N."/>
            <person name="Buell C.R."/>
        </authorList>
    </citation>
    <scope>NUCLEOTIDE SEQUENCE</scope>
    <source>
        <strain evidence="4">DAOM:BR144</strain>
    </source>
</reference>
<dbReference type="HOGENOM" id="CLU_426776_0_0_1"/>
<name>K3WDE2_GLOUD</name>
<dbReference type="InParanoid" id="K3WDE2"/>
<dbReference type="AlphaFoldDB" id="K3WDE2"/>
<reference evidence="3" key="3">
    <citation type="submission" date="2015-02" db="UniProtKB">
        <authorList>
            <consortium name="EnsemblProtists"/>
        </authorList>
    </citation>
    <scope>IDENTIFICATION</scope>
    <source>
        <strain evidence="3">DAOM BR144</strain>
    </source>
</reference>
<feature type="region of interest" description="Disordered" evidence="2">
    <location>
        <begin position="557"/>
        <end position="628"/>
    </location>
</feature>
<dbReference type="VEuPathDB" id="FungiDB:PYU1_G002980"/>
<organism evidence="3 4">
    <name type="scientific">Globisporangium ultimum (strain ATCC 200006 / CBS 805.95 / DAOM BR144)</name>
    <name type="common">Pythium ultimum</name>
    <dbReference type="NCBI Taxonomy" id="431595"/>
    <lineage>
        <taxon>Eukaryota</taxon>
        <taxon>Sar</taxon>
        <taxon>Stramenopiles</taxon>
        <taxon>Oomycota</taxon>
        <taxon>Peronosporomycetes</taxon>
        <taxon>Pythiales</taxon>
        <taxon>Pythiaceae</taxon>
        <taxon>Globisporangium</taxon>
    </lineage>
</organism>
<dbReference type="eggNOG" id="ENOG502RZH8">
    <property type="taxonomic scope" value="Eukaryota"/>
</dbReference>
<dbReference type="Proteomes" id="UP000019132">
    <property type="component" value="Unassembled WGS sequence"/>
</dbReference>
<keyword evidence="1" id="KW-0175">Coiled coil</keyword>
<accession>K3WDE2</accession>
<dbReference type="EMBL" id="GL376628">
    <property type="status" value="NOT_ANNOTATED_CDS"/>
    <property type="molecule type" value="Genomic_DNA"/>
</dbReference>
<protein>
    <submittedName>
        <fullName evidence="3">Uncharacterized protein</fullName>
    </submittedName>
</protein>
<dbReference type="EnsemblProtists" id="PYU1_T002983">
    <property type="protein sequence ID" value="PYU1_T002983"/>
    <property type="gene ID" value="PYU1_G002980"/>
</dbReference>
<feature type="coiled-coil region" evidence="1">
    <location>
        <begin position="222"/>
        <end position="338"/>
    </location>
</feature>
<evidence type="ECO:0000313" key="4">
    <source>
        <dbReference type="Proteomes" id="UP000019132"/>
    </source>
</evidence>
<feature type="coiled-coil region" evidence="1">
    <location>
        <begin position="74"/>
        <end position="193"/>
    </location>
</feature>
<proteinExistence type="predicted"/>
<reference evidence="4" key="2">
    <citation type="submission" date="2010-04" db="EMBL/GenBank/DDBJ databases">
        <authorList>
            <person name="Buell R."/>
            <person name="Hamilton J."/>
            <person name="Hostetler J."/>
        </authorList>
    </citation>
    <scope>NUCLEOTIDE SEQUENCE [LARGE SCALE GENOMIC DNA]</scope>
    <source>
        <strain evidence="4">DAOM:BR144</strain>
    </source>
</reference>
<feature type="coiled-coil region" evidence="1">
    <location>
        <begin position="364"/>
        <end position="486"/>
    </location>
</feature>
<keyword evidence="4" id="KW-1185">Reference proteome</keyword>
<evidence type="ECO:0000256" key="1">
    <source>
        <dbReference type="SAM" id="Coils"/>
    </source>
</evidence>
<evidence type="ECO:0000313" key="3">
    <source>
        <dbReference type="EnsemblProtists" id="PYU1_T002983"/>
    </source>
</evidence>